<dbReference type="Proteomes" id="UP000008281">
    <property type="component" value="Unassembled WGS sequence"/>
</dbReference>
<evidence type="ECO:0000313" key="3">
    <source>
        <dbReference type="Proteomes" id="UP000008281"/>
    </source>
</evidence>
<keyword evidence="3" id="KW-1185">Reference proteome</keyword>
<feature type="transmembrane region" description="Helical" evidence="1">
    <location>
        <begin position="129"/>
        <end position="152"/>
    </location>
</feature>
<keyword evidence="1" id="KW-1133">Transmembrane helix</keyword>
<protein>
    <recommendedName>
        <fullName evidence="4">G-protein coupled receptors family 1 profile domain-containing protein</fullName>
    </recommendedName>
</protein>
<sequence length="171" mass="19770">MIDYLDFTTPQWLVNYYHSIGILSFFLNFYTFFLLVFISDKIDSLKYYLFSFQFICFLVDIHITLLMQPQPLHPLPAGYCTGVLSGLLSSHTLMTVLMALMATEIGALAMCFLRKFLAFRRMKRVKTSIWLLVSVVLGLVVFIVFIVSNLYFCGLTEDEEYRIINQVILVG</sequence>
<dbReference type="InParanoid" id="E3LIU0"/>
<dbReference type="PANTHER" id="PTHR45830">
    <property type="entry name" value="SERPENTINE RECEPTOR, CLASS I"/>
    <property type="match status" value="1"/>
</dbReference>
<evidence type="ECO:0008006" key="4">
    <source>
        <dbReference type="Google" id="ProtNLM"/>
    </source>
</evidence>
<dbReference type="OMA" id="HITLLMQ"/>
<dbReference type="EMBL" id="DS268409">
    <property type="protein sequence ID" value="EFO95590.1"/>
    <property type="molecule type" value="Genomic_DNA"/>
</dbReference>
<feature type="transmembrane region" description="Helical" evidence="1">
    <location>
        <begin position="93"/>
        <end position="117"/>
    </location>
</feature>
<feature type="transmembrane region" description="Helical" evidence="1">
    <location>
        <begin position="47"/>
        <end position="67"/>
    </location>
</feature>
<evidence type="ECO:0000256" key="1">
    <source>
        <dbReference type="SAM" id="Phobius"/>
    </source>
</evidence>
<dbReference type="HOGENOM" id="CLU_096924_0_0_1"/>
<gene>
    <name evidence="2" type="ORF">CRE_09435</name>
</gene>
<proteinExistence type="predicted"/>
<reference evidence="2" key="1">
    <citation type="submission" date="2007-07" db="EMBL/GenBank/DDBJ databases">
        <title>PCAP assembly of the Caenorhabditis remanei genome.</title>
        <authorList>
            <consortium name="The Caenorhabditis remanei Sequencing Consortium"/>
            <person name="Wilson R.K."/>
        </authorList>
    </citation>
    <scope>NUCLEOTIDE SEQUENCE [LARGE SCALE GENOMIC DNA]</scope>
    <source>
        <strain evidence="2">PB4641</strain>
    </source>
</reference>
<evidence type="ECO:0000313" key="2">
    <source>
        <dbReference type="EMBL" id="EFO95590.1"/>
    </source>
</evidence>
<organism evidence="3">
    <name type="scientific">Caenorhabditis remanei</name>
    <name type="common">Caenorhabditis vulgaris</name>
    <dbReference type="NCBI Taxonomy" id="31234"/>
    <lineage>
        <taxon>Eukaryota</taxon>
        <taxon>Metazoa</taxon>
        <taxon>Ecdysozoa</taxon>
        <taxon>Nematoda</taxon>
        <taxon>Chromadorea</taxon>
        <taxon>Rhabditida</taxon>
        <taxon>Rhabditina</taxon>
        <taxon>Rhabditomorpha</taxon>
        <taxon>Rhabditoidea</taxon>
        <taxon>Rhabditidae</taxon>
        <taxon>Peloderinae</taxon>
        <taxon>Caenorhabditis</taxon>
    </lineage>
</organism>
<feature type="transmembrane region" description="Helical" evidence="1">
    <location>
        <begin position="16"/>
        <end position="38"/>
    </location>
</feature>
<name>E3LIU0_CAERE</name>
<dbReference type="InterPro" id="IPR019429">
    <property type="entry name" value="7TM_GPCR_serpentine_rcpt_Sri"/>
</dbReference>
<keyword evidence="1" id="KW-0472">Membrane</keyword>
<dbReference type="PANTHER" id="PTHR45830:SF20">
    <property type="entry name" value="SERPENTINE RECEPTOR, CLASS I"/>
    <property type="match status" value="1"/>
</dbReference>
<dbReference type="AlphaFoldDB" id="E3LIU0"/>
<accession>E3LIU0</accession>
<keyword evidence="1" id="KW-0812">Transmembrane</keyword>
<dbReference type="Pfam" id="PF10327">
    <property type="entry name" value="7TM_GPCR_Sri"/>
    <property type="match status" value="1"/>
</dbReference>
<dbReference type="eggNOG" id="ENOG502TJUR">
    <property type="taxonomic scope" value="Eukaryota"/>
</dbReference>